<feature type="domain" description="Calcineurin-like phosphoesterase" evidence="8">
    <location>
        <begin position="95"/>
        <end position="301"/>
    </location>
</feature>
<evidence type="ECO:0000256" key="7">
    <source>
        <dbReference type="SAM" id="SignalP"/>
    </source>
</evidence>
<sequence>MEKGKVSVKFISFLCFMLVFGILSPAIPVFAEETQETTTTTTENVETQESNQKETSTSTKKEDRTDDSELSTDESVTNSESSQEKKNKSTDFNFSIMHTNDMHGRMQYEDGKVIGLAKLKTFKDSKNPTLMLDSGDAMQGLAISNFGKGMDMARAMSNIPYDAVAVGNHEFDFGYDQAVAYKQILPMVSANVEKNGKESFEPYKMIEKDGKKFAVIGLSTPETAFKTHPDNVKNVTFDEPIPVAKKMMEQLKGKADVFVFLSHLGVDQTTPAEWRGDTLAKNLSEAYPKEKIVVLDGHSHTAFPTGQTYGNVLLAQTGNYLNNVGLINISYKDENPTFKAELIPASEFKDIKEDETIKKIIDETRQKFDGEMNQVVLENNPVQFEGQGDNVRTRETNLGNIIADSLYDYGQTGFKNGQTDLAVINGGGIRTNINKGKVTKGDILAVLPFGNTISQIDVTGKEIKEMFEYSLRSEVQKDKSTGQVMIDETTKQPILGRNGGFLQVSDSVKIHYDSTKQGAGNKPEDNQAGQRVWSIKIKNKATGEFERLDESKTYKLATNDFLAAGGDGYTMLGGSREEGPSLDQVFTDFLSDISVDKSEKVLPIRSAKYAIMDYEKAIPYSRIIPSETSEDTIVTTLEELEKTITESKKLSESDYTVKSWIAFSEELVKAEKVLTDKDESKAKEINSALVKQKEALVSIKTLKALVKETDRLEEADYTANTWHVLTKALTEANKVLTDAKSKEIDITVDTVKEVEEALTKAIKNLAKATANNAAKNKPTTTNSLPKTGEKVFNFVSIGLILTAVASAAYVFKNKAS</sequence>
<evidence type="ECO:0000313" key="12">
    <source>
        <dbReference type="Proteomes" id="UP001058273"/>
    </source>
</evidence>
<reference evidence="11" key="2">
    <citation type="submission" date="2022-08" db="EMBL/GenBank/DDBJ databases">
        <authorList>
            <person name="Poehlein A."/>
            <person name="Guzman J."/>
            <person name="Daniel R."/>
            <person name="Vilcinskas A."/>
        </authorList>
    </citation>
    <scope>NUCLEOTIDE SEQUENCE</scope>
    <source>
        <strain evidence="11">G314FT</strain>
    </source>
</reference>
<feature type="region of interest" description="Disordered" evidence="5">
    <location>
        <begin position="35"/>
        <end position="92"/>
    </location>
</feature>
<keyword evidence="6" id="KW-1133">Transmembrane helix</keyword>
<feature type="chain" id="PRO_5045936307" description="Bifunctional metallophosphatase/5'-nucleotidase" evidence="7">
    <location>
        <begin position="32"/>
        <end position="816"/>
    </location>
</feature>
<dbReference type="PANTHER" id="PTHR11575">
    <property type="entry name" value="5'-NUCLEOTIDASE-RELATED"/>
    <property type="match status" value="1"/>
</dbReference>
<keyword evidence="2" id="KW-0964">Secreted</keyword>
<organism evidence="11 12">
    <name type="scientific">Vagococcus luciliae</name>
    <dbReference type="NCBI Taxonomy" id="2920380"/>
    <lineage>
        <taxon>Bacteria</taxon>
        <taxon>Bacillati</taxon>
        <taxon>Bacillota</taxon>
        <taxon>Bacilli</taxon>
        <taxon>Lactobacillales</taxon>
        <taxon>Enterococcaceae</taxon>
        <taxon>Vagococcus</taxon>
    </lineage>
</organism>
<dbReference type="InterPro" id="IPR029052">
    <property type="entry name" value="Metallo-depent_PP-like"/>
</dbReference>
<dbReference type="InterPro" id="IPR006179">
    <property type="entry name" value="5_nucleotidase/apyrase"/>
</dbReference>
<dbReference type="InterPro" id="IPR006146">
    <property type="entry name" value="5'-Nucleotdase_CS"/>
</dbReference>
<evidence type="ECO:0000259" key="10">
    <source>
        <dbReference type="Pfam" id="PF02872"/>
    </source>
</evidence>
<dbReference type="Pfam" id="PF02872">
    <property type="entry name" value="5_nucleotid_C"/>
    <property type="match status" value="1"/>
</dbReference>
<evidence type="ECO:0000256" key="2">
    <source>
        <dbReference type="ARBA" id="ARBA00022525"/>
    </source>
</evidence>
<evidence type="ECO:0000256" key="1">
    <source>
        <dbReference type="ARBA" id="ARBA00022512"/>
    </source>
</evidence>
<name>A0ABY5P0C9_9ENTE</name>
<protein>
    <recommendedName>
        <fullName evidence="13">Bifunctional metallophosphatase/5'-nucleotidase</fullName>
    </recommendedName>
</protein>
<feature type="compositionally biased region" description="Low complexity" evidence="5">
    <location>
        <begin position="36"/>
        <end position="49"/>
    </location>
</feature>
<dbReference type="EMBL" id="CP102451">
    <property type="protein sequence ID" value="UUV99178.1"/>
    <property type="molecule type" value="Genomic_DNA"/>
</dbReference>
<evidence type="ECO:0000256" key="5">
    <source>
        <dbReference type="SAM" id="MobiDB-lite"/>
    </source>
</evidence>
<dbReference type="SUPFAM" id="SSF55816">
    <property type="entry name" value="5'-nucleotidase (syn. UDP-sugar hydrolase), C-terminal domain"/>
    <property type="match status" value="1"/>
</dbReference>
<dbReference type="InterPro" id="IPR004843">
    <property type="entry name" value="Calcineurin-like_PHP"/>
</dbReference>
<evidence type="ECO:0000313" key="11">
    <source>
        <dbReference type="EMBL" id="UUV99178.1"/>
    </source>
</evidence>
<keyword evidence="6" id="KW-0812">Transmembrane</keyword>
<keyword evidence="3 7" id="KW-0732">Signal</keyword>
<feature type="transmembrane region" description="Helical" evidence="6">
    <location>
        <begin position="791"/>
        <end position="811"/>
    </location>
</feature>
<keyword evidence="6" id="KW-0472">Membrane</keyword>
<dbReference type="Pfam" id="PF00746">
    <property type="entry name" value="Gram_pos_anchor"/>
    <property type="match status" value="1"/>
</dbReference>
<proteinExistence type="predicted"/>
<keyword evidence="12" id="KW-1185">Reference proteome</keyword>
<evidence type="ECO:0000256" key="6">
    <source>
        <dbReference type="SAM" id="Phobius"/>
    </source>
</evidence>
<dbReference type="Proteomes" id="UP001058273">
    <property type="component" value="Chromosome"/>
</dbReference>
<evidence type="ECO:0000256" key="4">
    <source>
        <dbReference type="ARBA" id="ARBA00023088"/>
    </source>
</evidence>
<dbReference type="InterPro" id="IPR019931">
    <property type="entry name" value="LPXTG_anchor"/>
</dbReference>
<keyword evidence="1" id="KW-0134">Cell wall</keyword>
<dbReference type="RefSeq" id="WP_257699716.1">
    <property type="nucleotide sequence ID" value="NZ_CP102451.1"/>
</dbReference>
<evidence type="ECO:0000259" key="8">
    <source>
        <dbReference type="Pfam" id="PF00149"/>
    </source>
</evidence>
<feature type="signal peptide" evidence="7">
    <location>
        <begin position="1"/>
        <end position="31"/>
    </location>
</feature>
<evidence type="ECO:0000256" key="3">
    <source>
        <dbReference type="ARBA" id="ARBA00022729"/>
    </source>
</evidence>
<dbReference type="Gene3D" id="1.20.1270.70">
    <property type="entry name" value="Designed single chain three-helix bundle"/>
    <property type="match status" value="2"/>
</dbReference>
<dbReference type="PROSITE" id="PS00786">
    <property type="entry name" value="5_NUCLEOTIDASE_2"/>
    <property type="match status" value="1"/>
</dbReference>
<dbReference type="NCBIfam" id="TIGR01167">
    <property type="entry name" value="LPXTG_anchor"/>
    <property type="match status" value="1"/>
</dbReference>
<feature type="domain" description="5'-Nucleotidase C-terminal" evidence="10">
    <location>
        <begin position="387"/>
        <end position="572"/>
    </location>
</feature>
<dbReference type="PRINTS" id="PR01607">
    <property type="entry name" value="APYRASEFAMLY"/>
</dbReference>
<dbReference type="InterPro" id="IPR036907">
    <property type="entry name" value="5'-Nucleotdase_C_sf"/>
</dbReference>
<evidence type="ECO:0008006" key="13">
    <source>
        <dbReference type="Google" id="ProtNLM"/>
    </source>
</evidence>
<dbReference type="SUPFAM" id="SSF56300">
    <property type="entry name" value="Metallo-dependent phosphatases"/>
    <property type="match status" value="1"/>
</dbReference>
<accession>A0ABY5P0C9</accession>
<feature type="domain" description="Gram-positive cocci surface proteins LPxTG" evidence="9">
    <location>
        <begin position="777"/>
        <end position="814"/>
    </location>
</feature>
<gene>
    <name evidence="11" type="ORF">G314FT_13380</name>
</gene>
<dbReference type="InterPro" id="IPR008334">
    <property type="entry name" value="5'-Nucleotdase_C"/>
</dbReference>
<dbReference type="Pfam" id="PF00149">
    <property type="entry name" value="Metallophos"/>
    <property type="match status" value="1"/>
</dbReference>
<evidence type="ECO:0000259" key="9">
    <source>
        <dbReference type="Pfam" id="PF00746"/>
    </source>
</evidence>
<keyword evidence="4" id="KW-0572">Peptidoglycan-anchor</keyword>
<dbReference type="PANTHER" id="PTHR11575:SF24">
    <property type="entry name" value="5'-NUCLEOTIDASE"/>
    <property type="match status" value="1"/>
</dbReference>
<reference evidence="11" key="1">
    <citation type="submission" date="2022-08" db="EMBL/GenBank/DDBJ databases">
        <title>Genome sequence of Vagococcus luciliae DSM 112651.</title>
        <authorList>
            <person name="Juan G."/>
            <person name="Anja P."/>
            <person name="Rolf D."/>
            <person name="Kampfer P."/>
            <person name="Vilcinskas A."/>
        </authorList>
    </citation>
    <scope>NUCLEOTIDE SEQUENCE</scope>
    <source>
        <strain evidence="11">G314FT</strain>
    </source>
</reference>
<dbReference type="Gene3D" id="3.90.780.10">
    <property type="entry name" value="5'-Nucleotidase, C-terminal domain"/>
    <property type="match status" value="1"/>
</dbReference>
<dbReference type="Gene3D" id="3.60.21.10">
    <property type="match status" value="1"/>
</dbReference>